<dbReference type="AlphaFoldDB" id="A0AB35IPF4"/>
<sequence length="76" mass="7999">MEGGKYTAKDTSTALLGITKPDTNEPNSSITINSGTFFSGNTPNLVLESGNSPVFNGGTFDKNPTIYTAEKNVLLV</sequence>
<comment type="caution">
    <text evidence="1">The sequence shown here is derived from an EMBL/GenBank/DDBJ whole genome shotgun (WGS) entry which is preliminary data.</text>
</comment>
<evidence type="ECO:0000313" key="2">
    <source>
        <dbReference type="Proteomes" id="UP001211987"/>
    </source>
</evidence>
<protein>
    <submittedName>
        <fullName evidence="1">Uncharacterized protein</fullName>
    </submittedName>
</protein>
<proteinExistence type="predicted"/>
<organism evidence="1 2">
    <name type="scientific">Thomasclavelia ramosa</name>
    <dbReference type="NCBI Taxonomy" id="1547"/>
    <lineage>
        <taxon>Bacteria</taxon>
        <taxon>Bacillati</taxon>
        <taxon>Bacillota</taxon>
        <taxon>Erysipelotrichia</taxon>
        <taxon>Erysipelotrichales</taxon>
        <taxon>Coprobacillaceae</taxon>
        <taxon>Thomasclavelia</taxon>
    </lineage>
</organism>
<reference evidence="1" key="1">
    <citation type="submission" date="2023-01" db="EMBL/GenBank/DDBJ databases">
        <title>Human gut microbiome strain richness.</title>
        <authorList>
            <person name="Chen-Liaw A."/>
        </authorList>
    </citation>
    <scope>NUCLEOTIDE SEQUENCE</scope>
    <source>
        <strain evidence="1">1001217st2_G6_1001217B_191108</strain>
    </source>
</reference>
<dbReference type="EMBL" id="JAQLKE010000043">
    <property type="protein sequence ID" value="MDB7085546.1"/>
    <property type="molecule type" value="Genomic_DNA"/>
</dbReference>
<gene>
    <name evidence="1" type="ORF">PM738_17225</name>
</gene>
<evidence type="ECO:0000313" key="1">
    <source>
        <dbReference type="EMBL" id="MDB7085546.1"/>
    </source>
</evidence>
<dbReference type="Proteomes" id="UP001211987">
    <property type="component" value="Unassembled WGS sequence"/>
</dbReference>
<accession>A0AB35IPF4</accession>
<name>A0AB35IPF4_9FIRM</name>
<dbReference type="RefSeq" id="WP_272019266.1">
    <property type="nucleotide sequence ID" value="NZ_JAQLKE010000043.1"/>
</dbReference>